<reference evidence="1" key="2">
    <citation type="submission" date="2021-10" db="EMBL/GenBank/DDBJ databases">
        <authorList>
            <person name="Piombo E."/>
        </authorList>
    </citation>
    <scope>NUCLEOTIDE SEQUENCE</scope>
</reference>
<reference evidence="1" key="1">
    <citation type="submission" date="2020-04" db="EMBL/GenBank/DDBJ databases">
        <authorList>
            <person name="Broberg M."/>
        </authorList>
    </citation>
    <scope>NUCLEOTIDE SEQUENCE</scope>
</reference>
<sequence length="182" mass="20708">MKQAVADGRDIAQAYKSVEEKYNKVFSSVTWDTWMRKEAYKSKKEFDLTEAYFIEGFAQHFLTDMSAAGHVRTLRRLLQSTTFTLYLYPGDQCGKGQHDEDGNNGLWVTNQEGDSWAAYGDKQLGQSRSGQNRQMVAAASQAGVDEVWETFQSDKIPATAEFKAPRKEWLVQFSILAVTNRR</sequence>
<evidence type="ECO:0000313" key="1">
    <source>
        <dbReference type="EMBL" id="CAG9938114.1"/>
    </source>
</evidence>
<protein>
    <submittedName>
        <fullName evidence="1">Uncharacterized protein</fullName>
    </submittedName>
</protein>
<evidence type="ECO:0000313" key="2">
    <source>
        <dbReference type="Proteomes" id="UP000836387"/>
    </source>
</evidence>
<dbReference type="Proteomes" id="UP000836387">
    <property type="component" value="Unassembled WGS sequence"/>
</dbReference>
<organism evidence="1 2">
    <name type="scientific">Clonostachys rosea f. rosea IK726</name>
    <dbReference type="NCBI Taxonomy" id="1349383"/>
    <lineage>
        <taxon>Eukaryota</taxon>
        <taxon>Fungi</taxon>
        <taxon>Dikarya</taxon>
        <taxon>Ascomycota</taxon>
        <taxon>Pezizomycotina</taxon>
        <taxon>Sordariomycetes</taxon>
        <taxon>Hypocreomycetidae</taxon>
        <taxon>Hypocreales</taxon>
        <taxon>Bionectriaceae</taxon>
        <taxon>Clonostachys</taxon>
    </lineage>
</organism>
<dbReference type="EMBL" id="CADEHS020000002">
    <property type="protein sequence ID" value="CAG9938114.1"/>
    <property type="molecule type" value="Genomic_DNA"/>
</dbReference>
<proteinExistence type="predicted"/>
<accession>A0ACA9TB11</accession>
<keyword evidence="2" id="KW-1185">Reference proteome</keyword>
<gene>
    <name evidence="1" type="ORF">CRV2_00006534</name>
</gene>
<name>A0ACA9TB11_BIOOC</name>
<comment type="caution">
    <text evidence="1">The sequence shown here is derived from an EMBL/GenBank/DDBJ whole genome shotgun (WGS) entry which is preliminary data.</text>
</comment>